<dbReference type="Proteomes" id="UP000594014">
    <property type="component" value="Chromosome"/>
</dbReference>
<reference evidence="1" key="1">
    <citation type="submission" date="2019-08" db="EMBL/GenBank/DDBJ databases">
        <title>Genome sequence of Clostridiales bacterium MT110.</title>
        <authorList>
            <person name="Cao J."/>
        </authorList>
    </citation>
    <scope>NUCLEOTIDE SEQUENCE</scope>
    <source>
        <strain evidence="1">MT110</strain>
    </source>
</reference>
<gene>
    <name evidence="1" type="ORF">FRZ06_12855</name>
</gene>
<keyword evidence="2" id="KW-1185">Reference proteome</keyword>
<name>A0ACD1AC51_9FIRM</name>
<evidence type="ECO:0000313" key="1">
    <source>
        <dbReference type="EMBL" id="QOX64163.1"/>
    </source>
</evidence>
<accession>A0ACD1AC51</accession>
<protein>
    <submittedName>
        <fullName evidence="1">Uncharacterized protein</fullName>
    </submittedName>
</protein>
<evidence type="ECO:0000313" key="2">
    <source>
        <dbReference type="Proteomes" id="UP000594014"/>
    </source>
</evidence>
<proteinExistence type="predicted"/>
<sequence length="99" mass="11604">MMGESYRNEHERTKMLAIYESNEELEALFHDGFMKKYTNYESFEEFRFAGAVFVNWSADFIVGDRMAFDCCVKGKTAFESWDEMYQTAMKESGCLRPTA</sequence>
<organism evidence="1 2">
    <name type="scientific">Anoxybacterium hadale</name>
    <dbReference type="NCBI Taxonomy" id="3408580"/>
    <lineage>
        <taxon>Bacteria</taxon>
        <taxon>Bacillati</taxon>
        <taxon>Bacillota</taxon>
        <taxon>Clostridia</taxon>
        <taxon>Peptostreptococcales</taxon>
        <taxon>Anaerovoracaceae</taxon>
        <taxon>Anoxybacterium</taxon>
    </lineage>
</organism>
<dbReference type="EMBL" id="CP042469">
    <property type="protein sequence ID" value="QOX64163.1"/>
    <property type="molecule type" value="Genomic_DNA"/>
</dbReference>